<dbReference type="InterPro" id="IPR036388">
    <property type="entry name" value="WH-like_DNA-bd_sf"/>
</dbReference>
<evidence type="ECO:0000256" key="3">
    <source>
        <dbReference type="ARBA" id="ARBA00023163"/>
    </source>
</evidence>
<accession>A0ABN2A9Q6</accession>
<dbReference type="InterPro" id="IPR000792">
    <property type="entry name" value="Tscrpt_reg_LuxR_C"/>
</dbReference>
<keyword evidence="6" id="KW-1185">Reference proteome</keyword>
<dbReference type="RefSeq" id="WP_141005400.1">
    <property type="nucleotide sequence ID" value="NZ_BAAAOR010000014.1"/>
</dbReference>
<dbReference type="PANTHER" id="PTHR43214:SF24">
    <property type="entry name" value="TRANSCRIPTIONAL REGULATORY PROTEIN NARL-RELATED"/>
    <property type="match status" value="1"/>
</dbReference>
<evidence type="ECO:0000313" key="5">
    <source>
        <dbReference type="EMBL" id="GAA1514466.1"/>
    </source>
</evidence>
<dbReference type="PANTHER" id="PTHR43214">
    <property type="entry name" value="TWO-COMPONENT RESPONSE REGULATOR"/>
    <property type="match status" value="1"/>
</dbReference>
<evidence type="ECO:0000256" key="1">
    <source>
        <dbReference type="ARBA" id="ARBA00023015"/>
    </source>
</evidence>
<dbReference type="CDD" id="cd06170">
    <property type="entry name" value="LuxR_C_like"/>
    <property type="match status" value="1"/>
</dbReference>
<keyword evidence="1" id="KW-0805">Transcription regulation</keyword>
<dbReference type="EMBL" id="BAAAOR010000014">
    <property type="protein sequence ID" value="GAA1514466.1"/>
    <property type="molecule type" value="Genomic_DNA"/>
</dbReference>
<dbReference type="PROSITE" id="PS50043">
    <property type="entry name" value="HTH_LUXR_2"/>
    <property type="match status" value="1"/>
</dbReference>
<sequence length="95" mass="10512">MYPRKATTIERTTFAADRLDRLTPREREVLQLIARGHSNSGVATQLCVSLKTVEALCSQIFLKLDLIPSQHLNRRVLAVLTLLQAGAARSARSPS</sequence>
<name>A0ABN2A9Q6_9ACTN</name>
<dbReference type="InterPro" id="IPR016032">
    <property type="entry name" value="Sig_transdc_resp-reg_C-effctor"/>
</dbReference>
<protein>
    <recommendedName>
        <fullName evidence="4">HTH luxR-type domain-containing protein</fullName>
    </recommendedName>
</protein>
<dbReference type="SMART" id="SM00421">
    <property type="entry name" value="HTH_LUXR"/>
    <property type="match status" value="1"/>
</dbReference>
<comment type="caution">
    <text evidence="5">The sequence shown here is derived from an EMBL/GenBank/DDBJ whole genome shotgun (WGS) entry which is preliminary data.</text>
</comment>
<dbReference type="Gene3D" id="1.10.10.10">
    <property type="entry name" value="Winged helix-like DNA-binding domain superfamily/Winged helix DNA-binding domain"/>
    <property type="match status" value="1"/>
</dbReference>
<feature type="domain" description="HTH luxR-type" evidence="4">
    <location>
        <begin position="15"/>
        <end position="80"/>
    </location>
</feature>
<proteinExistence type="predicted"/>
<dbReference type="SUPFAM" id="SSF46894">
    <property type="entry name" value="C-terminal effector domain of the bipartite response regulators"/>
    <property type="match status" value="1"/>
</dbReference>
<keyword evidence="2" id="KW-0238">DNA-binding</keyword>
<reference evidence="5 6" key="1">
    <citation type="journal article" date="2019" name="Int. J. Syst. Evol. Microbiol.">
        <title>The Global Catalogue of Microorganisms (GCM) 10K type strain sequencing project: providing services to taxonomists for standard genome sequencing and annotation.</title>
        <authorList>
            <consortium name="The Broad Institute Genomics Platform"/>
            <consortium name="The Broad Institute Genome Sequencing Center for Infectious Disease"/>
            <person name="Wu L."/>
            <person name="Ma J."/>
        </authorList>
    </citation>
    <scope>NUCLEOTIDE SEQUENCE [LARGE SCALE GENOMIC DNA]</scope>
    <source>
        <strain evidence="5 6">JCM 14942</strain>
    </source>
</reference>
<dbReference type="PRINTS" id="PR00038">
    <property type="entry name" value="HTHLUXR"/>
</dbReference>
<evidence type="ECO:0000313" key="6">
    <source>
        <dbReference type="Proteomes" id="UP001500842"/>
    </source>
</evidence>
<organism evidence="5 6">
    <name type="scientific">Nocardioides humi</name>
    <dbReference type="NCBI Taxonomy" id="449461"/>
    <lineage>
        <taxon>Bacteria</taxon>
        <taxon>Bacillati</taxon>
        <taxon>Actinomycetota</taxon>
        <taxon>Actinomycetes</taxon>
        <taxon>Propionibacteriales</taxon>
        <taxon>Nocardioidaceae</taxon>
        <taxon>Nocardioides</taxon>
    </lineage>
</organism>
<dbReference type="Proteomes" id="UP001500842">
    <property type="component" value="Unassembled WGS sequence"/>
</dbReference>
<dbReference type="Pfam" id="PF00196">
    <property type="entry name" value="GerE"/>
    <property type="match status" value="1"/>
</dbReference>
<gene>
    <name evidence="5" type="ORF">GCM10009788_18550</name>
</gene>
<keyword evidence="3" id="KW-0804">Transcription</keyword>
<evidence type="ECO:0000259" key="4">
    <source>
        <dbReference type="PROSITE" id="PS50043"/>
    </source>
</evidence>
<dbReference type="InterPro" id="IPR039420">
    <property type="entry name" value="WalR-like"/>
</dbReference>
<evidence type="ECO:0000256" key="2">
    <source>
        <dbReference type="ARBA" id="ARBA00023125"/>
    </source>
</evidence>